<dbReference type="STRING" id="1117707.VQ7734_03373"/>
<dbReference type="OrthoDB" id="8001376at2"/>
<dbReference type="GO" id="GO:0006313">
    <property type="term" value="P:DNA transposition"/>
    <property type="evidence" value="ECO:0007669"/>
    <property type="project" value="InterPro"/>
</dbReference>
<organism evidence="3 4">
    <name type="scientific">Vibrio quintilis</name>
    <dbReference type="NCBI Taxonomy" id="1117707"/>
    <lineage>
        <taxon>Bacteria</taxon>
        <taxon>Pseudomonadati</taxon>
        <taxon>Pseudomonadota</taxon>
        <taxon>Gammaproteobacteria</taxon>
        <taxon>Vibrionales</taxon>
        <taxon>Vibrionaceae</taxon>
        <taxon>Vibrio</taxon>
    </lineage>
</organism>
<dbReference type="RefSeq" id="WP_073584692.1">
    <property type="nucleotide sequence ID" value="NZ_AP024897.1"/>
</dbReference>
<dbReference type="GO" id="GO:0004803">
    <property type="term" value="F:transposase activity"/>
    <property type="evidence" value="ECO:0007669"/>
    <property type="project" value="InterPro"/>
</dbReference>
<name>A0A1M7YYG6_9VIBR</name>
<accession>A0A1M7YYG6</accession>
<reference evidence="4" key="1">
    <citation type="submission" date="2016-12" db="EMBL/GenBank/DDBJ databases">
        <authorList>
            <person name="Rodrigo-Torres L."/>
            <person name="Arahal R.D."/>
            <person name="Lucena T."/>
        </authorList>
    </citation>
    <scope>NUCLEOTIDE SEQUENCE [LARGE SCALE GENOMIC DNA]</scope>
</reference>
<evidence type="ECO:0000313" key="3">
    <source>
        <dbReference type="EMBL" id="SHO57603.1"/>
    </source>
</evidence>
<dbReference type="Proteomes" id="UP000184600">
    <property type="component" value="Unassembled WGS sequence"/>
</dbReference>
<dbReference type="PANTHER" id="PTHR30298">
    <property type="entry name" value="H REPEAT-ASSOCIATED PREDICTED TRANSPOSASE"/>
    <property type="match status" value="1"/>
</dbReference>
<evidence type="ECO:0000259" key="2">
    <source>
        <dbReference type="Pfam" id="PF13808"/>
    </source>
</evidence>
<dbReference type="InterPro" id="IPR047647">
    <property type="entry name" value="ISAs1_transpos"/>
</dbReference>
<dbReference type="NCBIfam" id="NF033564">
    <property type="entry name" value="transpos_ISAs1"/>
    <property type="match status" value="1"/>
</dbReference>
<keyword evidence="4" id="KW-1185">Reference proteome</keyword>
<dbReference type="Pfam" id="PF01609">
    <property type="entry name" value="DDE_Tnp_1"/>
    <property type="match status" value="1"/>
</dbReference>
<sequence>MHIDEFKESFHAVTDDRQSAKVTYCLFEVLFGSLCAVIAGAKGWFDIREYILGYHEWFKRNGMFIQGIPADDTIARIISRMKPEPFHACFINWMSAVHSLTDGQIVAIDGKILRGSYNRDARASTIHMISAYASSNKLVLGQLKTEEKSNEITAIPELIKLLDIKGTLVTIDAMACQTEIAKTIVDQDADYLLAVKNNQGKLRQAVEAAFTTQRAATPERINAEQSHGRVEVRQAHVLSGEMLEGNFSRWKGLKSLVMVENFRYQQGKATLEYRYYISSKLLSAEQAASAVREHWGIESMHWVLDVTMAEDACQIYKEHGAENLSCLRHIGLNMLRSEPTKLSIVGKQKRCMMNTSMLEAVLSDGLSEMGKK</sequence>
<feature type="domain" description="Transposase IS4-like" evidence="1">
    <location>
        <begin position="102"/>
        <end position="334"/>
    </location>
</feature>
<protein>
    <submittedName>
        <fullName evidence="3">Transposase DDE domain protein</fullName>
    </submittedName>
</protein>
<gene>
    <name evidence="3" type="ORF">VQ7734_03373</name>
</gene>
<proteinExistence type="predicted"/>
<dbReference type="PANTHER" id="PTHR30298:SF0">
    <property type="entry name" value="PROTEIN YBFL-RELATED"/>
    <property type="match status" value="1"/>
</dbReference>
<evidence type="ECO:0000259" key="1">
    <source>
        <dbReference type="Pfam" id="PF01609"/>
    </source>
</evidence>
<dbReference type="EMBL" id="FRFG01000043">
    <property type="protein sequence ID" value="SHO57603.1"/>
    <property type="molecule type" value="Genomic_DNA"/>
</dbReference>
<dbReference type="Pfam" id="PF13808">
    <property type="entry name" value="DDE_Tnp_1_assoc"/>
    <property type="match status" value="1"/>
</dbReference>
<dbReference type="GO" id="GO:0003677">
    <property type="term" value="F:DNA binding"/>
    <property type="evidence" value="ECO:0007669"/>
    <property type="project" value="InterPro"/>
</dbReference>
<evidence type="ECO:0000313" key="4">
    <source>
        <dbReference type="Proteomes" id="UP000184600"/>
    </source>
</evidence>
<feature type="domain" description="H repeat-associated protein N-terminal" evidence="2">
    <location>
        <begin position="8"/>
        <end position="94"/>
    </location>
</feature>
<dbReference type="InterPro" id="IPR032806">
    <property type="entry name" value="YbfD_N"/>
</dbReference>
<dbReference type="InterPro" id="IPR002559">
    <property type="entry name" value="Transposase_11"/>
</dbReference>
<dbReference type="InterPro" id="IPR051698">
    <property type="entry name" value="Transposase_11-like"/>
</dbReference>
<dbReference type="AlphaFoldDB" id="A0A1M7YYG6"/>